<keyword evidence="5" id="KW-0227">DNA damage</keyword>
<feature type="transmembrane region" description="Helical" evidence="15">
    <location>
        <begin position="282"/>
        <end position="302"/>
    </location>
</feature>
<evidence type="ECO:0000256" key="2">
    <source>
        <dbReference type="ARBA" id="ARBA00007519"/>
    </source>
</evidence>
<keyword evidence="9" id="KW-0156">Chromatin regulator</keyword>
<dbReference type="InterPro" id="IPR027238">
    <property type="entry name" value="RuvB-like"/>
</dbReference>
<dbReference type="SUPFAM" id="SSF52540">
    <property type="entry name" value="P-loop containing nucleoside triphosphate hydrolases"/>
    <property type="match status" value="1"/>
</dbReference>
<keyword evidence="15" id="KW-0472">Membrane</keyword>
<feature type="transmembrane region" description="Helical" evidence="15">
    <location>
        <begin position="201"/>
        <end position="219"/>
    </location>
</feature>
<dbReference type="InterPro" id="IPR010339">
    <property type="entry name" value="TIP49_P-loop"/>
</dbReference>
<keyword evidence="18" id="KW-1185">Reference proteome</keyword>
<dbReference type="Proteomes" id="UP001642720">
    <property type="component" value="Unassembled WGS sequence"/>
</dbReference>
<feature type="region of interest" description="Disordered" evidence="14">
    <location>
        <begin position="1"/>
        <end position="53"/>
    </location>
</feature>
<gene>
    <name evidence="17" type="ORF">CCMA1212_003017</name>
</gene>
<keyword evidence="10" id="KW-0010">Activator</keyword>
<accession>A0ABY2H9J1</accession>
<proteinExistence type="inferred from homology"/>
<feature type="transmembrane region" description="Helical" evidence="15">
    <location>
        <begin position="314"/>
        <end position="333"/>
    </location>
</feature>
<evidence type="ECO:0000256" key="4">
    <source>
        <dbReference type="ARBA" id="ARBA00022741"/>
    </source>
</evidence>
<comment type="subcellular location">
    <subcellularLocation>
        <location evidence="1">Nucleus</location>
    </subcellularLocation>
</comment>
<evidence type="ECO:0000256" key="11">
    <source>
        <dbReference type="ARBA" id="ARBA00023204"/>
    </source>
</evidence>
<dbReference type="InterPro" id="IPR042487">
    <property type="entry name" value="RuvBL1/2_DNA/RNA_bd_dom"/>
</dbReference>
<dbReference type="InterPro" id="IPR003593">
    <property type="entry name" value="AAA+_ATPase"/>
</dbReference>
<reference evidence="17 18" key="1">
    <citation type="submission" date="2018-01" db="EMBL/GenBank/DDBJ databases">
        <title>Genome characterization of the sugarcane-associated fungus Trichoderma ghanense CCMA-1212 and their application in lignocelulose bioconversion.</title>
        <authorList>
            <person name="Steindorff A.S."/>
            <person name="Mendes T.D."/>
            <person name="Vilela E.S.D."/>
            <person name="Rodrigues D.S."/>
            <person name="Formighieri E.F."/>
            <person name="Melo I.S."/>
            <person name="Favaro L.C.L."/>
        </authorList>
    </citation>
    <scope>NUCLEOTIDE SEQUENCE [LARGE SCALE GENOMIC DNA]</scope>
    <source>
        <strain evidence="17 18">CCMA-1212</strain>
    </source>
</reference>
<evidence type="ECO:0000256" key="5">
    <source>
        <dbReference type="ARBA" id="ARBA00022763"/>
    </source>
</evidence>
<dbReference type="InterPro" id="IPR000620">
    <property type="entry name" value="EamA_dom"/>
</dbReference>
<evidence type="ECO:0000256" key="15">
    <source>
        <dbReference type="SAM" id="Phobius"/>
    </source>
</evidence>
<evidence type="ECO:0000256" key="13">
    <source>
        <dbReference type="ARBA" id="ARBA00047995"/>
    </source>
</evidence>
<keyword evidence="8" id="KW-0067">ATP-binding</keyword>
<dbReference type="Gene3D" id="3.40.50.300">
    <property type="entry name" value="P-loop containing nucleotide triphosphate hydrolases"/>
    <property type="match status" value="1"/>
</dbReference>
<dbReference type="SMART" id="SM00382">
    <property type="entry name" value="AAA"/>
    <property type="match status" value="1"/>
</dbReference>
<evidence type="ECO:0000256" key="9">
    <source>
        <dbReference type="ARBA" id="ARBA00022853"/>
    </source>
</evidence>
<evidence type="ECO:0000259" key="16">
    <source>
        <dbReference type="SMART" id="SM00382"/>
    </source>
</evidence>
<dbReference type="Pfam" id="PF17856">
    <property type="entry name" value="TIP49_C"/>
    <property type="match status" value="1"/>
</dbReference>
<dbReference type="InterPro" id="IPR027417">
    <property type="entry name" value="P-loop_NTPase"/>
</dbReference>
<dbReference type="InterPro" id="IPR041048">
    <property type="entry name" value="RuvB-like_C"/>
</dbReference>
<comment type="similarity">
    <text evidence="2">Belongs to the RuvB family.</text>
</comment>
<evidence type="ECO:0000256" key="14">
    <source>
        <dbReference type="SAM" id="MobiDB-lite"/>
    </source>
</evidence>
<dbReference type="Gene3D" id="1.10.8.60">
    <property type="match status" value="1"/>
</dbReference>
<keyword evidence="15" id="KW-1133">Transmembrane helix</keyword>
<keyword evidence="15" id="KW-0812">Transmembrane</keyword>
<evidence type="ECO:0000256" key="8">
    <source>
        <dbReference type="ARBA" id="ARBA00022840"/>
    </source>
</evidence>
<evidence type="ECO:0000313" key="17">
    <source>
        <dbReference type="EMBL" id="TFB04923.1"/>
    </source>
</evidence>
<feature type="transmembrane region" description="Helical" evidence="15">
    <location>
        <begin position="169"/>
        <end position="189"/>
    </location>
</feature>
<keyword evidence="12" id="KW-0539">Nucleus</keyword>
<feature type="transmembrane region" description="Helical" evidence="15">
    <location>
        <begin position="408"/>
        <end position="426"/>
    </location>
</feature>
<name>A0ABY2H9J1_9HYPO</name>
<evidence type="ECO:0000256" key="6">
    <source>
        <dbReference type="ARBA" id="ARBA00022801"/>
    </source>
</evidence>
<keyword evidence="7" id="KW-0347">Helicase</keyword>
<keyword evidence="6" id="KW-0378">Hydrolase</keyword>
<keyword evidence="4" id="KW-0547">Nucleotide-binding</keyword>
<feature type="transmembrane region" description="Helical" evidence="15">
    <location>
        <begin position="139"/>
        <end position="157"/>
    </location>
</feature>
<dbReference type="Pfam" id="PF06068">
    <property type="entry name" value="TIP49"/>
    <property type="match status" value="1"/>
</dbReference>
<evidence type="ECO:0000313" key="18">
    <source>
        <dbReference type="Proteomes" id="UP001642720"/>
    </source>
</evidence>
<dbReference type="Pfam" id="PF00892">
    <property type="entry name" value="EamA"/>
    <property type="match status" value="1"/>
</dbReference>
<dbReference type="EMBL" id="PPTA01000003">
    <property type="protein sequence ID" value="TFB04923.1"/>
    <property type="molecule type" value="Genomic_DNA"/>
</dbReference>
<comment type="catalytic activity">
    <reaction evidence="13">
        <text>ATP + H2O = ADP + phosphate + H(+)</text>
        <dbReference type="Rhea" id="RHEA:13065"/>
        <dbReference type="ChEBI" id="CHEBI:15377"/>
        <dbReference type="ChEBI" id="CHEBI:15378"/>
        <dbReference type="ChEBI" id="CHEBI:30616"/>
        <dbReference type="ChEBI" id="CHEBI:43474"/>
        <dbReference type="ChEBI" id="CHEBI:456216"/>
        <dbReference type="EC" id="3.6.4.12"/>
    </reaction>
</comment>
<feature type="compositionally biased region" description="Polar residues" evidence="14">
    <location>
        <begin position="37"/>
        <end position="53"/>
    </location>
</feature>
<evidence type="ECO:0000256" key="7">
    <source>
        <dbReference type="ARBA" id="ARBA00022806"/>
    </source>
</evidence>
<feature type="transmembrane region" description="Helical" evidence="15">
    <location>
        <begin position="353"/>
        <end position="371"/>
    </location>
</feature>
<organism evidence="17 18">
    <name type="scientific">Trichoderma ghanense</name>
    <dbReference type="NCBI Taxonomy" id="65468"/>
    <lineage>
        <taxon>Eukaryota</taxon>
        <taxon>Fungi</taxon>
        <taxon>Dikarya</taxon>
        <taxon>Ascomycota</taxon>
        <taxon>Pezizomycotina</taxon>
        <taxon>Sordariomycetes</taxon>
        <taxon>Hypocreomycetidae</taxon>
        <taxon>Hypocreales</taxon>
        <taxon>Hypocreaceae</taxon>
        <taxon>Trichoderma</taxon>
    </lineage>
</organism>
<dbReference type="SUPFAM" id="SSF103481">
    <property type="entry name" value="Multidrug resistance efflux transporter EmrE"/>
    <property type="match status" value="2"/>
</dbReference>
<keyword evidence="11" id="KW-0234">DNA repair</keyword>
<evidence type="ECO:0000256" key="10">
    <source>
        <dbReference type="ARBA" id="ARBA00023159"/>
    </source>
</evidence>
<feature type="transmembrane region" description="Helical" evidence="15">
    <location>
        <begin position="231"/>
        <end position="251"/>
    </location>
</feature>
<dbReference type="InterPro" id="IPR037185">
    <property type="entry name" value="EmrE-like"/>
</dbReference>
<evidence type="ECO:0000256" key="3">
    <source>
        <dbReference type="ARBA" id="ARBA00012551"/>
    </source>
</evidence>
<evidence type="ECO:0000256" key="1">
    <source>
        <dbReference type="ARBA" id="ARBA00004123"/>
    </source>
</evidence>
<comment type="caution">
    <text evidence="17">The sequence shown here is derived from an EMBL/GenBank/DDBJ whole genome shotgun (WGS) entry which is preliminary data.</text>
</comment>
<feature type="transmembrane region" description="Helical" evidence="15">
    <location>
        <begin position="108"/>
        <end position="127"/>
    </location>
</feature>
<dbReference type="PANTHER" id="PTHR11093">
    <property type="entry name" value="RUVB-RELATED REPTIN AND PONTIN"/>
    <property type="match status" value="1"/>
</dbReference>
<dbReference type="GeneID" id="300574831"/>
<protein>
    <recommendedName>
        <fullName evidence="3">DNA helicase</fullName>
        <ecNumber evidence="3">3.6.4.12</ecNumber>
    </recommendedName>
</protein>
<dbReference type="Gene3D" id="2.40.50.360">
    <property type="entry name" value="RuvB-like helicase, domain II"/>
    <property type="match status" value="1"/>
</dbReference>
<dbReference type="RefSeq" id="XP_073561124.1">
    <property type="nucleotide sequence ID" value="XM_073700381.1"/>
</dbReference>
<evidence type="ECO:0000256" key="12">
    <source>
        <dbReference type="ARBA" id="ARBA00023242"/>
    </source>
</evidence>
<sequence length="911" mass="99074">MEVSRGPPSPPAPANMELHLSQDKSHPDETDDFLAAPNSTLAPGEYQTKSKPSLFSDDFRRLSISPAPSTRLSPVPHGPYIPTGVYQSPSEASSSRLKQFWIRNKPSILVAVSQFFGALMNLSARLLELDGDGIHPVQVLLLRQGLTSLCCFVYMWWKNVPDFPFGKREIRWLLCLRGFSGFFGIYGMWYSMMYLPLADATVITFLAPGVAGLLCYFALREPFTRAEQIATIVALLGVVLIARPVSLFMGLSSSKDQTVDAPEQLDGTFPGLEDEPTAEERLMAVGVALLGVLGAAVAFTSIRSIGKRAHPLISVNYFGMACTIICVLVLALAPTLDIGQPHLRWITPKSFKGWFLLLSIAVPGFIMQYLLTAGLAADTSNRANAMIYTHMLFAVSFDRWIFGHSMTMMSFAGCALILGSAITVVLTKKPPAKTVNDVERLENVDGEAEGSPMLMVQISEVKGNKRDNRTAAHTHIKGLGLKADGYADTQAAGFVGQVPARESCGVVVDLIRAHKMAGRGVLLAGGPGTGKTALALAISQELGTKIPFCPIVGSEIYSSEVKKTEVLMENFRRAIGLKVRETKEVYEGEVTELTPEEAENPLGGYGKTISTLLIGLKSAKGQKKLRLDPSIYEAIQKERVTVGDVIYIEANTGACKRVGRSDAYATEFDLEAEEYVPIPKGDVHKKKEIVQDVTLHDLDVANARPQGGQDIMSMMGQLLKPKMTEITDKLRAEINKVVGKYIDQGVAELVPGVLFIDEAHMLDIECFTYLNRALESHLAPIVVLASNRGMSTIRGTDDVVAAHGIPPDFLARMLIIPTSPYSADEIKKIVKLRATTEGVAITDAAIDKISEHGVRVSLRYCLQLLTPSSILAKANGRTQIDVQDVSECEDLFLDARRSASLLASEAGRGYL</sequence>
<dbReference type="EC" id="3.6.4.12" evidence="3"/>
<feature type="domain" description="AAA+ ATPase" evidence="16">
    <location>
        <begin position="517"/>
        <end position="806"/>
    </location>
</feature>